<feature type="region of interest" description="Disordered" evidence="1">
    <location>
        <begin position="1"/>
        <end position="46"/>
    </location>
</feature>
<gene>
    <name evidence="2" type="ORF">Pph01_11370</name>
</gene>
<keyword evidence="3" id="KW-1185">Reference proteome</keyword>
<protein>
    <submittedName>
        <fullName evidence="2">Uncharacterized protein</fullName>
    </submittedName>
</protein>
<sequence>MAGGGEVLRGDAGTRDAVVTQVSRHQSDADEEAAERGDQAGEQAQDPLAGRFSLRALLALATLMLSGAFLLPR</sequence>
<reference evidence="2 3" key="1">
    <citation type="submission" date="2021-01" db="EMBL/GenBank/DDBJ databases">
        <title>Whole genome shotgun sequence of Planotetraspora phitsanulokensis NBRC 104273.</title>
        <authorList>
            <person name="Komaki H."/>
            <person name="Tamura T."/>
        </authorList>
    </citation>
    <scope>NUCLEOTIDE SEQUENCE [LARGE SCALE GENOMIC DNA]</scope>
    <source>
        <strain evidence="2 3">NBRC 104273</strain>
    </source>
</reference>
<dbReference type="AlphaFoldDB" id="A0A8J3U500"/>
<dbReference type="Proteomes" id="UP000622547">
    <property type="component" value="Unassembled WGS sequence"/>
</dbReference>
<accession>A0A8J3U500</accession>
<name>A0A8J3U500_9ACTN</name>
<proteinExistence type="predicted"/>
<evidence type="ECO:0000313" key="3">
    <source>
        <dbReference type="Proteomes" id="UP000622547"/>
    </source>
</evidence>
<evidence type="ECO:0000313" key="2">
    <source>
        <dbReference type="EMBL" id="GII36134.1"/>
    </source>
</evidence>
<comment type="caution">
    <text evidence="2">The sequence shown here is derived from an EMBL/GenBank/DDBJ whole genome shotgun (WGS) entry which is preliminary data.</text>
</comment>
<dbReference type="EMBL" id="BOOP01000003">
    <property type="protein sequence ID" value="GII36134.1"/>
    <property type="molecule type" value="Genomic_DNA"/>
</dbReference>
<organism evidence="2 3">
    <name type="scientific">Planotetraspora phitsanulokensis</name>
    <dbReference type="NCBI Taxonomy" id="575192"/>
    <lineage>
        <taxon>Bacteria</taxon>
        <taxon>Bacillati</taxon>
        <taxon>Actinomycetota</taxon>
        <taxon>Actinomycetes</taxon>
        <taxon>Streptosporangiales</taxon>
        <taxon>Streptosporangiaceae</taxon>
        <taxon>Planotetraspora</taxon>
    </lineage>
</organism>
<evidence type="ECO:0000256" key="1">
    <source>
        <dbReference type="SAM" id="MobiDB-lite"/>
    </source>
</evidence>